<feature type="compositionally biased region" description="Basic and acidic residues" evidence="1">
    <location>
        <begin position="81"/>
        <end position="92"/>
    </location>
</feature>
<feature type="region of interest" description="Disordered" evidence="1">
    <location>
        <begin position="43"/>
        <end position="92"/>
    </location>
</feature>
<dbReference type="EMBL" id="JAQQPM010000004">
    <property type="protein sequence ID" value="KAK2071114.1"/>
    <property type="molecule type" value="Genomic_DNA"/>
</dbReference>
<evidence type="ECO:0000313" key="3">
    <source>
        <dbReference type="Proteomes" id="UP001217918"/>
    </source>
</evidence>
<gene>
    <name evidence="2" type="ORF">P8C59_005564</name>
</gene>
<evidence type="ECO:0000256" key="1">
    <source>
        <dbReference type="SAM" id="MobiDB-lite"/>
    </source>
</evidence>
<comment type="caution">
    <text evidence="2">The sequence shown here is derived from an EMBL/GenBank/DDBJ whole genome shotgun (WGS) entry which is preliminary data.</text>
</comment>
<dbReference type="Proteomes" id="UP001217918">
    <property type="component" value="Unassembled WGS sequence"/>
</dbReference>
<sequence>MPAIVFNLLASDLGTGGQGDILDRMPIWPDESSERPLVLAKHRLAAAHDDADDGGAELSEHHNREHKPRSGPDGQITRALRWKDDDPRSSSR</sequence>
<evidence type="ECO:0000313" key="2">
    <source>
        <dbReference type="EMBL" id="KAK2071114.1"/>
    </source>
</evidence>
<organism evidence="2 3">
    <name type="scientific">Phyllachora maydis</name>
    <dbReference type="NCBI Taxonomy" id="1825666"/>
    <lineage>
        <taxon>Eukaryota</taxon>
        <taxon>Fungi</taxon>
        <taxon>Dikarya</taxon>
        <taxon>Ascomycota</taxon>
        <taxon>Pezizomycotina</taxon>
        <taxon>Sordariomycetes</taxon>
        <taxon>Sordariomycetidae</taxon>
        <taxon>Phyllachorales</taxon>
        <taxon>Phyllachoraceae</taxon>
        <taxon>Phyllachora</taxon>
    </lineage>
</organism>
<reference evidence="2" key="1">
    <citation type="journal article" date="2023" name="Mol. Plant Microbe Interact.">
        <title>Elucidating the Obligate Nature and Biological Capacity of an Invasive Fungal Corn Pathogen.</title>
        <authorList>
            <person name="MacCready J.S."/>
            <person name="Roggenkamp E.M."/>
            <person name="Gdanetz K."/>
            <person name="Chilvers M.I."/>
        </authorList>
    </citation>
    <scope>NUCLEOTIDE SEQUENCE</scope>
    <source>
        <strain evidence="2">PM02</strain>
    </source>
</reference>
<dbReference type="AlphaFoldDB" id="A0AAD9MBK4"/>
<accession>A0AAD9MBK4</accession>
<proteinExistence type="predicted"/>
<keyword evidence="3" id="KW-1185">Reference proteome</keyword>
<protein>
    <submittedName>
        <fullName evidence="2">Uncharacterized protein</fullName>
    </submittedName>
</protein>
<name>A0AAD9MBK4_9PEZI</name>